<feature type="compositionally biased region" description="Polar residues" evidence="1">
    <location>
        <begin position="22"/>
        <end position="31"/>
    </location>
</feature>
<sequence length="76" mass="8074">MFGLGTPLHEAAGRGKLEMGPSVNQRLLRQNPSPTGSKGGTGLGGCVIGSNHSKCRTAGAPIHRWKRDDRLELIIL</sequence>
<proteinExistence type="predicted"/>
<reference evidence="2 3" key="1">
    <citation type="journal article" date="2018" name="BMC Genomics">
        <title>Genomic evidence for intraspecific hybridization in a clonal and extremely halotolerant yeast.</title>
        <authorList>
            <person name="Gostincar C."/>
            <person name="Stajich J.E."/>
            <person name="Zupancic J."/>
            <person name="Zalar P."/>
            <person name="Gunde-Cimerman N."/>
        </authorList>
    </citation>
    <scope>NUCLEOTIDE SEQUENCE [LARGE SCALE GENOMIC DNA]</scope>
    <source>
        <strain evidence="2 3">EXF-120</strain>
    </source>
</reference>
<comment type="caution">
    <text evidence="2">The sequence shown here is derived from an EMBL/GenBank/DDBJ whole genome shotgun (WGS) entry which is preliminary data.</text>
</comment>
<feature type="region of interest" description="Disordered" evidence="1">
    <location>
        <begin position="1"/>
        <end position="44"/>
    </location>
</feature>
<evidence type="ECO:0000313" key="3">
    <source>
        <dbReference type="Proteomes" id="UP000281677"/>
    </source>
</evidence>
<dbReference type="EMBL" id="QWIT01000135">
    <property type="protein sequence ID" value="RMZ30305.1"/>
    <property type="molecule type" value="Genomic_DNA"/>
</dbReference>
<protein>
    <submittedName>
        <fullName evidence="2">Uncharacterized protein</fullName>
    </submittedName>
</protein>
<evidence type="ECO:0000256" key="1">
    <source>
        <dbReference type="SAM" id="MobiDB-lite"/>
    </source>
</evidence>
<gene>
    <name evidence="2" type="ORF">D0859_05612</name>
</gene>
<dbReference type="AlphaFoldDB" id="A0A3M7IXM8"/>
<dbReference type="Proteomes" id="UP000281677">
    <property type="component" value="Unassembled WGS sequence"/>
</dbReference>
<name>A0A3M7IXM8_HORWE</name>
<organism evidence="2 3">
    <name type="scientific">Hortaea werneckii</name>
    <name type="common">Black yeast</name>
    <name type="synonym">Cladosporium werneckii</name>
    <dbReference type="NCBI Taxonomy" id="91943"/>
    <lineage>
        <taxon>Eukaryota</taxon>
        <taxon>Fungi</taxon>
        <taxon>Dikarya</taxon>
        <taxon>Ascomycota</taxon>
        <taxon>Pezizomycotina</taxon>
        <taxon>Dothideomycetes</taxon>
        <taxon>Dothideomycetidae</taxon>
        <taxon>Mycosphaerellales</taxon>
        <taxon>Teratosphaeriaceae</taxon>
        <taxon>Hortaea</taxon>
    </lineage>
</organism>
<evidence type="ECO:0000313" key="2">
    <source>
        <dbReference type="EMBL" id="RMZ30305.1"/>
    </source>
</evidence>
<accession>A0A3M7IXM8</accession>